<dbReference type="InParanoid" id="A0A5Q0BQ04"/>
<dbReference type="RefSeq" id="WP_153250251.1">
    <property type="nucleotide sequence ID" value="NZ_CP044205.1"/>
</dbReference>
<gene>
    <name evidence="2" type="ORF">F6R98_17950</name>
</gene>
<organism evidence="2 3">
    <name type="scientific">Candidatus Methylospira mobilis</name>
    <dbReference type="NCBI Taxonomy" id="1808979"/>
    <lineage>
        <taxon>Bacteria</taxon>
        <taxon>Pseudomonadati</taxon>
        <taxon>Pseudomonadota</taxon>
        <taxon>Gammaproteobacteria</taxon>
        <taxon>Methylococcales</taxon>
        <taxon>Methylococcaceae</taxon>
        <taxon>Candidatus Methylospira</taxon>
    </lineage>
</organism>
<evidence type="ECO:0000313" key="2">
    <source>
        <dbReference type="EMBL" id="QFY44284.1"/>
    </source>
</evidence>
<feature type="region of interest" description="Disordered" evidence="1">
    <location>
        <begin position="1"/>
        <end position="24"/>
    </location>
</feature>
<keyword evidence="3" id="KW-1185">Reference proteome</keyword>
<dbReference type="KEGG" id="mmob:F6R98_17950"/>
<evidence type="ECO:0000256" key="1">
    <source>
        <dbReference type="SAM" id="MobiDB-lite"/>
    </source>
</evidence>
<reference evidence="2 3" key="1">
    <citation type="submission" date="2019-09" db="EMBL/GenBank/DDBJ databases">
        <title>Ecophysiology of the spiral-shaped methanotroph Methylospira mobilis as revealed by the complete genome sequence.</title>
        <authorList>
            <person name="Oshkin I.Y."/>
            <person name="Dedysh S.N."/>
            <person name="Miroshnikov K."/>
            <person name="Danilova O.V."/>
            <person name="Hakobyan A."/>
            <person name="Liesack W."/>
        </authorList>
    </citation>
    <scope>NUCLEOTIDE SEQUENCE [LARGE SCALE GENOMIC DNA]</scope>
    <source>
        <strain evidence="2 3">Shm1</strain>
    </source>
</reference>
<dbReference type="Proteomes" id="UP000325755">
    <property type="component" value="Chromosome"/>
</dbReference>
<evidence type="ECO:0000313" key="3">
    <source>
        <dbReference type="Proteomes" id="UP000325755"/>
    </source>
</evidence>
<protein>
    <submittedName>
        <fullName evidence="2">Uncharacterized protein</fullName>
    </submittedName>
</protein>
<dbReference type="EMBL" id="CP044205">
    <property type="protein sequence ID" value="QFY44284.1"/>
    <property type="molecule type" value="Genomic_DNA"/>
</dbReference>
<proteinExistence type="predicted"/>
<accession>A0A5Q0BQ04</accession>
<sequence>MSKGDDADSIIGLEADAGDDDSSHLLRGDWRAYTRHSQARAQALVGASASADLSERLSDFGVCQSVPQNAERNGVAVHWN</sequence>
<dbReference type="AlphaFoldDB" id="A0A5Q0BQ04"/>
<name>A0A5Q0BQ04_9GAMM</name>